<dbReference type="EMBL" id="DUZY01000002">
    <property type="protein sequence ID" value="DAD26444.1"/>
    <property type="molecule type" value="Genomic_DNA"/>
</dbReference>
<reference evidence="1 2" key="1">
    <citation type="journal article" date="2020" name="Mol. Biol. Evol.">
        <title>Distinct Expression and Methylation Patterns for Genes with Different Fates following a Single Whole-Genome Duplication in Flowering Plants.</title>
        <authorList>
            <person name="Shi T."/>
            <person name="Rahmani R.S."/>
            <person name="Gugger P.F."/>
            <person name="Wang M."/>
            <person name="Li H."/>
            <person name="Zhang Y."/>
            <person name="Li Z."/>
            <person name="Wang Q."/>
            <person name="Van de Peer Y."/>
            <person name="Marchal K."/>
            <person name="Chen J."/>
        </authorList>
    </citation>
    <scope>NUCLEOTIDE SEQUENCE [LARGE SCALE GENOMIC DNA]</scope>
    <source>
        <tissue evidence="1">Leaf</tissue>
    </source>
</reference>
<organism evidence="1 2">
    <name type="scientific">Nelumbo nucifera</name>
    <name type="common">Sacred lotus</name>
    <dbReference type="NCBI Taxonomy" id="4432"/>
    <lineage>
        <taxon>Eukaryota</taxon>
        <taxon>Viridiplantae</taxon>
        <taxon>Streptophyta</taxon>
        <taxon>Embryophyta</taxon>
        <taxon>Tracheophyta</taxon>
        <taxon>Spermatophyta</taxon>
        <taxon>Magnoliopsida</taxon>
        <taxon>Proteales</taxon>
        <taxon>Nelumbonaceae</taxon>
        <taxon>Nelumbo</taxon>
    </lineage>
</organism>
<evidence type="ECO:0000313" key="1">
    <source>
        <dbReference type="EMBL" id="DAD26444.1"/>
    </source>
</evidence>
<evidence type="ECO:0000313" key="2">
    <source>
        <dbReference type="Proteomes" id="UP000607653"/>
    </source>
</evidence>
<keyword evidence="2" id="KW-1185">Reference proteome</keyword>
<gene>
    <name evidence="1" type="ORF">HUJ06_027912</name>
</gene>
<accession>A0A822XXT9</accession>
<name>A0A822XXT9_NELNU</name>
<dbReference type="Proteomes" id="UP000607653">
    <property type="component" value="Unassembled WGS sequence"/>
</dbReference>
<comment type="caution">
    <text evidence="1">The sequence shown here is derived from an EMBL/GenBank/DDBJ whole genome shotgun (WGS) entry which is preliminary data.</text>
</comment>
<protein>
    <submittedName>
        <fullName evidence="1">Uncharacterized protein</fullName>
    </submittedName>
</protein>
<sequence>MIFCSDLKIRNIHFQRSALALPIDGIIHSSGSSIPVVSRSHSNGSDNVSTIFIGTKERSVKLMECLIVA</sequence>
<dbReference type="AlphaFoldDB" id="A0A822XXT9"/>
<proteinExistence type="predicted"/>